<evidence type="ECO:0000313" key="3">
    <source>
        <dbReference type="Proteomes" id="UP000187191"/>
    </source>
</evidence>
<proteinExistence type="predicted"/>
<keyword evidence="1" id="KW-0812">Transmembrane</keyword>
<organism evidence="2 3">
    <name type="scientific">Streptomyces alfalfae</name>
    <dbReference type="NCBI Taxonomy" id="1642299"/>
    <lineage>
        <taxon>Bacteria</taxon>
        <taxon>Bacillati</taxon>
        <taxon>Actinomycetota</taxon>
        <taxon>Actinomycetes</taxon>
        <taxon>Kitasatosporales</taxon>
        <taxon>Streptomycetaceae</taxon>
        <taxon>Streptomyces</taxon>
    </lineage>
</organism>
<evidence type="ECO:0000313" key="2">
    <source>
        <dbReference type="EMBL" id="APY86671.1"/>
    </source>
</evidence>
<name>A0ABM6GRT8_9ACTN</name>
<keyword evidence="3" id="KW-1185">Reference proteome</keyword>
<reference evidence="2 3" key="1">
    <citation type="submission" date="2016-05" db="EMBL/GenBank/DDBJ databases">
        <authorList>
            <person name="Gu J."/>
        </authorList>
    </citation>
    <scope>NUCLEOTIDE SEQUENCE [LARGE SCALE GENOMIC DNA]</scope>
    <source>
        <strain evidence="2 3">ACCC40021</strain>
    </source>
</reference>
<evidence type="ECO:0000256" key="1">
    <source>
        <dbReference type="SAM" id="Phobius"/>
    </source>
</evidence>
<protein>
    <recommendedName>
        <fullName evidence="4">DUF4239 domain-containing protein</fullName>
    </recommendedName>
</protein>
<gene>
    <name evidence="2" type="ORF">A7J05_13905</name>
</gene>
<feature type="transmembrane region" description="Helical" evidence="1">
    <location>
        <begin position="202"/>
        <end position="222"/>
    </location>
</feature>
<dbReference type="EMBL" id="CP015588">
    <property type="protein sequence ID" value="APY86671.1"/>
    <property type="molecule type" value="Genomic_DNA"/>
</dbReference>
<keyword evidence="1" id="KW-0472">Membrane</keyword>
<keyword evidence="1" id="KW-1133">Transmembrane helix</keyword>
<evidence type="ECO:0008006" key="4">
    <source>
        <dbReference type="Google" id="ProtNLM"/>
    </source>
</evidence>
<dbReference type="Proteomes" id="UP000187191">
    <property type="component" value="Chromosome"/>
</dbReference>
<accession>A0ABM6GRT8</accession>
<sequence length="267" mass="28530">MLWLLTLWVAVGDRMPSRTEATGFAARVYDLAELTGRPGVGAALIFTAYVIGSVVSIPANQLLREPAHAAWDADNVLPDRWPVLQGRPVLTQHPSAPAGAGYPAFSDTRLLTRQAWADLQSHVSAVPLLLWLESQRSERHRDVARRILLRSILEELGQLGTRLHAQNSALYDDHDRLMAEADLRVNIGAGVAVLAGALSVRVSPLCLLVFAVSALLIIMGLARARQANDVIVQALVIGEVTSTALAEADRTAEALAGAPADGRPGAP</sequence>